<comment type="similarity">
    <text evidence="1">Belongs to the acetyltransferase family. GNAT subfamily.</text>
</comment>
<dbReference type="Gene3D" id="3.40.630.30">
    <property type="match status" value="1"/>
</dbReference>
<dbReference type="InterPro" id="IPR039135">
    <property type="entry name" value="NAT9-like"/>
</dbReference>
<dbReference type="Pfam" id="PF13302">
    <property type="entry name" value="Acetyltransf_3"/>
    <property type="match status" value="1"/>
</dbReference>
<name>A0A6H0Y0B9_9PEZI</name>
<gene>
    <name evidence="5" type="ORF">AMS68_005961</name>
</gene>
<dbReference type="OrthoDB" id="5043642at2759"/>
<dbReference type="InterPro" id="IPR000182">
    <property type="entry name" value="GNAT_dom"/>
</dbReference>
<evidence type="ECO:0000256" key="1">
    <source>
        <dbReference type="ARBA" id="ARBA00009342"/>
    </source>
</evidence>
<sequence>MYINSNEALSAQDVLLVPYCRHHVRAYHEWMQDADLREATASEELTIEEEYAMQESWRQDHDKLTFIVCKALDSHSSSTQALRAGEADAAEHMVGDINLFLLNEDDDSTEQSILIGEIELMIAQTKSRRQGYGRAALLAFLEYVAARQADILEEHWTGIEATHAVRPSNLAYLRVKINQVNNASISLFESVGFKLVSPTPNYFGELELRVSPDMYLPGGTPGRYQCLGYQDDH</sequence>
<accession>A0A6H0Y0B9</accession>
<dbReference type="PANTHER" id="PTHR13256">
    <property type="entry name" value="N-ACETYLTRANSFERASE 9"/>
    <property type="match status" value="1"/>
</dbReference>
<keyword evidence="3" id="KW-0012">Acyltransferase</keyword>
<dbReference type="SUPFAM" id="SSF55729">
    <property type="entry name" value="Acyl-CoA N-acyltransferases (Nat)"/>
    <property type="match status" value="1"/>
</dbReference>
<evidence type="ECO:0000313" key="6">
    <source>
        <dbReference type="Proteomes" id="UP000503462"/>
    </source>
</evidence>
<evidence type="ECO:0000313" key="5">
    <source>
        <dbReference type="EMBL" id="QIX00444.1"/>
    </source>
</evidence>
<feature type="domain" description="N-acetyltransferase" evidence="4">
    <location>
        <begin position="34"/>
        <end position="215"/>
    </location>
</feature>
<evidence type="ECO:0000256" key="2">
    <source>
        <dbReference type="ARBA" id="ARBA00022679"/>
    </source>
</evidence>
<dbReference type="Proteomes" id="UP000503462">
    <property type="component" value="Chromosome 4"/>
</dbReference>
<reference evidence="5 6" key="1">
    <citation type="journal article" date="2016" name="Sci. Rep.">
        <title>Peltaster fructicola genome reveals evolution from an invasive phytopathogen to an ectophytic parasite.</title>
        <authorList>
            <person name="Xu C."/>
            <person name="Chen H."/>
            <person name="Gleason M.L."/>
            <person name="Xu J.R."/>
            <person name="Liu H."/>
            <person name="Zhang R."/>
            <person name="Sun G."/>
        </authorList>
    </citation>
    <scope>NUCLEOTIDE SEQUENCE [LARGE SCALE GENOMIC DNA]</scope>
    <source>
        <strain evidence="5 6">LNHT1506</strain>
    </source>
</reference>
<evidence type="ECO:0000256" key="3">
    <source>
        <dbReference type="ARBA" id="ARBA00023315"/>
    </source>
</evidence>
<protein>
    <recommendedName>
        <fullName evidence="4">N-acetyltransferase domain-containing protein</fullName>
    </recommendedName>
</protein>
<evidence type="ECO:0000259" key="4">
    <source>
        <dbReference type="PROSITE" id="PS51186"/>
    </source>
</evidence>
<dbReference type="EMBL" id="CP051142">
    <property type="protein sequence ID" value="QIX00444.1"/>
    <property type="molecule type" value="Genomic_DNA"/>
</dbReference>
<organism evidence="5 6">
    <name type="scientific">Peltaster fructicola</name>
    <dbReference type="NCBI Taxonomy" id="286661"/>
    <lineage>
        <taxon>Eukaryota</taxon>
        <taxon>Fungi</taxon>
        <taxon>Dikarya</taxon>
        <taxon>Ascomycota</taxon>
        <taxon>Pezizomycotina</taxon>
        <taxon>Dothideomycetes</taxon>
        <taxon>Dothideomycetes incertae sedis</taxon>
        <taxon>Peltaster</taxon>
    </lineage>
</organism>
<dbReference type="AlphaFoldDB" id="A0A6H0Y0B9"/>
<keyword evidence="2" id="KW-0808">Transferase</keyword>
<dbReference type="InterPro" id="IPR016181">
    <property type="entry name" value="Acyl_CoA_acyltransferase"/>
</dbReference>
<dbReference type="GO" id="GO:0008080">
    <property type="term" value="F:N-acetyltransferase activity"/>
    <property type="evidence" value="ECO:0007669"/>
    <property type="project" value="InterPro"/>
</dbReference>
<proteinExistence type="inferred from homology"/>
<dbReference type="PROSITE" id="PS51186">
    <property type="entry name" value="GNAT"/>
    <property type="match status" value="1"/>
</dbReference>
<keyword evidence="6" id="KW-1185">Reference proteome</keyword>
<dbReference type="PANTHER" id="PTHR13256:SF16">
    <property type="entry name" value="ALPHA_BETA-TUBULIN-N-ACETYLTRANSFERASE 9"/>
    <property type="match status" value="1"/>
</dbReference>